<dbReference type="PANTHER" id="PTHR38940:SF4">
    <property type="entry name" value="OS01G0775100 PROTEIN"/>
    <property type="match status" value="1"/>
</dbReference>
<dbReference type="OrthoDB" id="166375at2759"/>
<reference evidence="2 3" key="1">
    <citation type="journal article" date="2015" name="Proc. Natl. Acad. Sci. U.S.A.">
        <title>The resurrection genome of Boea hygrometrica: A blueprint for survival of dehydration.</title>
        <authorList>
            <person name="Xiao L."/>
            <person name="Yang G."/>
            <person name="Zhang L."/>
            <person name="Yang X."/>
            <person name="Zhao S."/>
            <person name="Ji Z."/>
            <person name="Zhou Q."/>
            <person name="Hu M."/>
            <person name="Wang Y."/>
            <person name="Chen M."/>
            <person name="Xu Y."/>
            <person name="Jin H."/>
            <person name="Xiao X."/>
            <person name="Hu G."/>
            <person name="Bao F."/>
            <person name="Hu Y."/>
            <person name="Wan P."/>
            <person name="Li L."/>
            <person name="Deng X."/>
            <person name="Kuang T."/>
            <person name="Xiang C."/>
            <person name="Zhu J.K."/>
            <person name="Oliver M.J."/>
            <person name="He Y."/>
        </authorList>
    </citation>
    <scope>NUCLEOTIDE SEQUENCE [LARGE SCALE GENOMIC DNA]</scope>
    <source>
        <strain evidence="3">cv. XS01</strain>
    </source>
</reference>
<dbReference type="Gene3D" id="4.10.60.10">
    <property type="entry name" value="Zinc finger, CCHC-type"/>
    <property type="match status" value="1"/>
</dbReference>
<feature type="region of interest" description="Disordered" evidence="1">
    <location>
        <begin position="266"/>
        <end position="288"/>
    </location>
</feature>
<protein>
    <recommendedName>
        <fullName evidence="4">CCHC-type domain-containing protein</fullName>
    </recommendedName>
</protein>
<dbReference type="SUPFAM" id="SSF159042">
    <property type="entry name" value="Plus3-like"/>
    <property type="match status" value="1"/>
</dbReference>
<feature type="region of interest" description="Disordered" evidence="1">
    <location>
        <begin position="189"/>
        <end position="215"/>
    </location>
</feature>
<feature type="compositionally biased region" description="Polar residues" evidence="1">
    <location>
        <begin position="206"/>
        <end position="215"/>
    </location>
</feature>
<gene>
    <name evidence="2" type="ORF">F511_17185</name>
</gene>
<evidence type="ECO:0000313" key="3">
    <source>
        <dbReference type="Proteomes" id="UP000250235"/>
    </source>
</evidence>
<dbReference type="InterPro" id="IPR036128">
    <property type="entry name" value="Plus3-like_sf"/>
</dbReference>
<organism evidence="2 3">
    <name type="scientific">Dorcoceras hygrometricum</name>
    <dbReference type="NCBI Taxonomy" id="472368"/>
    <lineage>
        <taxon>Eukaryota</taxon>
        <taxon>Viridiplantae</taxon>
        <taxon>Streptophyta</taxon>
        <taxon>Embryophyta</taxon>
        <taxon>Tracheophyta</taxon>
        <taxon>Spermatophyta</taxon>
        <taxon>Magnoliopsida</taxon>
        <taxon>eudicotyledons</taxon>
        <taxon>Gunneridae</taxon>
        <taxon>Pentapetalae</taxon>
        <taxon>asterids</taxon>
        <taxon>lamiids</taxon>
        <taxon>Lamiales</taxon>
        <taxon>Gesneriaceae</taxon>
        <taxon>Didymocarpoideae</taxon>
        <taxon>Trichosporeae</taxon>
        <taxon>Loxocarpinae</taxon>
        <taxon>Dorcoceras</taxon>
    </lineage>
</organism>
<evidence type="ECO:0000313" key="2">
    <source>
        <dbReference type="EMBL" id="KZV50598.1"/>
    </source>
</evidence>
<dbReference type="AlphaFoldDB" id="A0A2Z7CV33"/>
<dbReference type="GO" id="GO:0003677">
    <property type="term" value="F:DNA binding"/>
    <property type="evidence" value="ECO:0007669"/>
    <property type="project" value="InterPro"/>
</dbReference>
<feature type="region of interest" description="Disordered" evidence="1">
    <location>
        <begin position="600"/>
        <end position="619"/>
    </location>
</feature>
<sequence length="829" mass="90335">MFTNDTLLIMNKNDEDLDLALALGPANRVQTGSGNVSGAGVNAKLKVDLAFAASDPLSELVWSPHKGLSLKCADSNLPDKKPLLLWNVGPTGKVSSPSQSIVSWGAGPKVATDGGILSLSSPIPNLENKLGEKTDDVVEERARISTCIHLEDSCKKNKSMEEDVAYNARGNNITELEVASCSRPNVSKLSKNSDIQSPMGPCGKETSASGGSRQNNADILCPKLEASAENELSNQIVKEVQSFGLTSPPKNEVCLYQEKGKEKALSSGEANSLRLANGDDDGSNESVESCNSVGFLSRGIKRQSYDQDSIHSNQRLKKQGRHGSLSIKKPHSSFINWISNMVKGFSDSCKEESSTPGLTLSCLNDVQAKDDRETSVCIKTSGSPNLGMGFQTMFQSLYSQDIKAPDTVVQVENYSIQESEELVVAENTSTKHLPRSFHSGDENTCKQIVVSNVQENPSISRNIVGQPSQPWIISADMACTKLAENKAAGDFLTCDGTAENVAPNSPLAMINLPGKSSYLTSLWITRFSTKTPQLGKGKQTNQVAIECHSESLNVNSDSERNYVFSNDQKYSKSMVNSQEEHVYASSKEIQRLGSNLEVSSDGKCTHKLRPARPTPEYSGSSEAMASVFARRLDALKRIVPTKRNITRSSLCFFCGKNSHDLLECPEATETEIDDLLVKTSSYDMTQESKSLCIRCFQLDHWAISCPLGSASKHCQSESHVSGVNPKEIMITSHSDNEIIKEHRGQSFPFLSVVPSKNNDAPADILHAIRKLRLSRVDILRWMDSHVSFSHLNGFFLRLRLAKLESGLGGTGYCVACIIGDTREKHLLQA</sequence>
<feature type="region of interest" description="Disordered" evidence="1">
    <location>
        <begin position="304"/>
        <end position="327"/>
    </location>
</feature>
<keyword evidence="3" id="KW-1185">Reference proteome</keyword>
<dbReference type="Proteomes" id="UP000250235">
    <property type="component" value="Unassembled WGS sequence"/>
</dbReference>
<evidence type="ECO:0008006" key="4">
    <source>
        <dbReference type="Google" id="ProtNLM"/>
    </source>
</evidence>
<evidence type="ECO:0000256" key="1">
    <source>
        <dbReference type="SAM" id="MobiDB-lite"/>
    </source>
</evidence>
<dbReference type="PANTHER" id="PTHR38940">
    <property type="entry name" value="PLUS3 DOMAIN-CONTAINING PROTEIN"/>
    <property type="match status" value="1"/>
</dbReference>
<proteinExistence type="predicted"/>
<name>A0A2Z7CV33_9LAMI</name>
<accession>A0A2Z7CV33</accession>
<dbReference type="EMBL" id="KQ992370">
    <property type="protein sequence ID" value="KZV50598.1"/>
    <property type="molecule type" value="Genomic_DNA"/>
</dbReference>